<dbReference type="NCBIfam" id="TIGR04057">
    <property type="entry name" value="SusC_RagA_signa"/>
    <property type="match status" value="1"/>
</dbReference>
<evidence type="ECO:0000256" key="5">
    <source>
        <dbReference type="ARBA" id="ARBA00023077"/>
    </source>
</evidence>
<dbReference type="AlphaFoldDB" id="A0A4R0NWP1"/>
<evidence type="ECO:0000256" key="9">
    <source>
        <dbReference type="RuleBase" id="RU003357"/>
    </source>
</evidence>
<keyword evidence="3 8" id="KW-1134">Transmembrane beta strand</keyword>
<dbReference type="GO" id="GO:0009279">
    <property type="term" value="C:cell outer membrane"/>
    <property type="evidence" value="ECO:0007669"/>
    <property type="project" value="UniProtKB-SubCell"/>
</dbReference>
<dbReference type="SUPFAM" id="SSF56935">
    <property type="entry name" value="Porins"/>
    <property type="match status" value="1"/>
</dbReference>
<keyword evidence="2 8" id="KW-0813">Transport</keyword>
<dbReference type="InterPro" id="IPR023997">
    <property type="entry name" value="TonB-dep_OMP_SusC/RagA_CS"/>
</dbReference>
<comment type="subcellular location">
    <subcellularLocation>
        <location evidence="1 8">Cell outer membrane</location>
        <topology evidence="1 8">Multi-pass membrane protein</topology>
    </subcellularLocation>
</comment>
<dbReference type="Gene3D" id="2.40.170.20">
    <property type="entry name" value="TonB-dependent receptor, beta-barrel domain"/>
    <property type="match status" value="1"/>
</dbReference>
<keyword evidence="7 8" id="KW-0998">Cell outer membrane</keyword>
<comment type="similarity">
    <text evidence="8 9">Belongs to the TonB-dependent receptor family.</text>
</comment>
<feature type="domain" description="TonB-dependent receptor plug" evidence="11">
    <location>
        <begin position="238"/>
        <end position="347"/>
    </location>
</feature>
<dbReference type="InterPro" id="IPR023996">
    <property type="entry name" value="TonB-dep_OMP_SusC/RagA"/>
</dbReference>
<dbReference type="InterPro" id="IPR039426">
    <property type="entry name" value="TonB-dep_rcpt-like"/>
</dbReference>
<reference evidence="12 13" key="1">
    <citation type="submission" date="2019-02" db="EMBL/GenBank/DDBJ databases">
        <title>Pedobacter sp. RP-3-11 sp. nov., isolated from Arctic soil.</title>
        <authorList>
            <person name="Dahal R.H."/>
        </authorList>
    </citation>
    <scope>NUCLEOTIDE SEQUENCE [LARGE SCALE GENOMIC DNA]</scope>
    <source>
        <strain evidence="12 13">RP-3-11</strain>
    </source>
</reference>
<dbReference type="PROSITE" id="PS52016">
    <property type="entry name" value="TONB_DEPENDENT_REC_3"/>
    <property type="match status" value="1"/>
</dbReference>
<evidence type="ECO:0000259" key="11">
    <source>
        <dbReference type="Pfam" id="PF07715"/>
    </source>
</evidence>
<dbReference type="Pfam" id="PF07715">
    <property type="entry name" value="Plug"/>
    <property type="match status" value="1"/>
</dbReference>
<protein>
    <submittedName>
        <fullName evidence="12">SusC/RagA family TonB-linked outer membrane protein</fullName>
    </submittedName>
</protein>
<evidence type="ECO:0000259" key="10">
    <source>
        <dbReference type="Pfam" id="PF00593"/>
    </source>
</evidence>
<dbReference type="Gene3D" id="2.60.40.1120">
    <property type="entry name" value="Carboxypeptidase-like, regulatory domain"/>
    <property type="match status" value="1"/>
</dbReference>
<evidence type="ECO:0000256" key="6">
    <source>
        <dbReference type="ARBA" id="ARBA00023136"/>
    </source>
</evidence>
<dbReference type="InterPro" id="IPR008969">
    <property type="entry name" value="CarboxyPept-like_regulatory"/>
</dbReference>
<evidence type="ECO:0000313" key="13">
    <source>
        <dbReference type="Proteomes" id="UP000291485"/>
    </source>
</evidence>
<dbReference type="NCBIfam" id="TIGR04056">
    <property type="entry name" value="OMP_RagA_SusC"/>
    <property type="match status" value="1"/>
</dbReference>
<dbReference type="Pfam" id="PF13715">
    <property type="entry name" value="CarbopepD_reg_2"/>
    <property type="match status" value="1"/>
</dbReference>
<proteinExistence type="inferred from homology"/>
<dbReference type="Proteomes" id="UP000291485">
    <property type="component" value="Unassembled WGS sequence"/>
</dbReference>
<dbReference type="InterPro" id="IPR012910">
    <property type="entry name" value="Plug_dom"/>
</dbReference>
<evidence type="ECO:0000256" key="1">
    <source>
        <dbReference type="ARBA" id="ARBA00004571"/>
    </source>
</evidence>
<keyword evidence="6 8" id="KW-0472">Membrane</keyword>
<dbReference type="Pfam" id="PF00593">
    <property type="entry name" value="TonB_dep_Rec_b-barrel"/>
    <property type="match status" value="1"/>
</dbReference>
<dbReference type="SUPFAM" id="SSF49464">
    <property type="entry name" value="Carboxypeptidase regulatory domain-like"/>
    <property type="match status" value="1"/>
</dbReference>
<evidence type="ECO:0000256" key="3">
    <source>
        <dbReference type="ARBA" id="ARBA00022452"/>
    </source>
</evidence>
<dbReference type="InterPro" id="IPR036942">
    <property type="entry name" value="Beta-barrel_TonB_sf"/>
</dbReference>
<accession>A0A4R0NWP1</accession>
<evidence type="ECO:0000256" key="2">
    <source>
        <dbReference type="ARBA" id="ARBA00022448"/>
    </source>
</evidence>
<keyword evidence="5 9" id="KW-0798">TonB box</keyword>
<feature type="domain" description="TonB-dependent receptor-like beta-barrel" evidence="10">
    <location>
        <begin position="550"/>
        <end position="947"/>
    </location>
</feature>
<sequence length="1180" mass="132152">MIFYQLKGNCDQKHPYPPPAYFSKNINWRFCTRLFIKSSTLLILLTTSLVRFSNAQTITLKVNQSSLRSILNKIEQQSGYDFWYNKGAISETEKISVDVKGQPLDVVLKIVFAQKKIGFEIVDKTIFLKPLTENPKGNPTKTETNIEGYVVDDQGKPIPNATIKVKGGDMMTIANGSGRFKISTMSDNGILIATSLGYSQTEIPFSFNNRVLNIILQSEENRLEDVQIVSTGYQNIPKERATGSFTQIDNSLINRSVGQNILDRLDGITNSLIFNKTSPLGTGASSSTLSIRGRSTIMGNPNPLIILDNFPYQGDLSNINPNDIESITVLKDAAAASIWGTLAGNGVIVINTKKGKLNQKVSVNLNANIKILEKANLTSQKQLTSAEYIEVERDLFDKGKFNSTINNGYGNLSPAVEIMLSKRLNNISEARMIQMLDSLSRSNATDQFLKYFYREPVSQQYQLSLDGGSAAHQYFISAGLDQTLGDRKSTSNNRKSLNINQTFYLLNGKMDVVVGLALTQSQSGFNSRAYNPRYPYENVTNESGIALAVTDGILRLPYAQSAGNGKLLDWLYRPLNDDAQNSTGKTTDYRLNTQLSYQILKSLKMSANYLYQQGITFNEVLDDQNSYYVRQQVNTLSSINTTTGLVSRPLPFGDILSRTNSGYHSNFGRIQFIYSKSFGESHELNGILGGEVRENIVNSSANILYGYNRNTQTSLNQFIDFSKFNNYFYNTTTSQIQTGIYNYGTVDRNRSIYGNLDYSYLKKYHLSLSARKDESNIFGVKSNQKGVPLWSAGTSWLISSEEFYPLILPKYLRFRSTYGYNGNSDQSTSAYLTASIDNVANIYGQFPANIQNPPNPSLVWEKIANLNLGLDFATKGNRISGSIEFYLKNAKDLIGYAFTAPQTGITQYRGNSASLKTKGWDFSIQSINTNGKIKWRTSLLVNFVRDRITAYGREPASNSALVISNTYTPIMGYPVYSIFSYPTTILDNAGNPQGYLNNVVSKDYTGMANSNNRSDLVYHGSGNPTVFGSLINTIGWKKFEFSFNLTFKGGYYFRRNSLNNTNLYNNAYNSTDYANRWMKVGDEFNTYVPSLVYPAIINRTNLFTYSDKLVERGDHLRFKDVRIGYTLNNPHNHLGIHQLSFFGYASNLGIIWRANKYGIDPDSQITDQQRGIAFGLKVTF</sequence>
<evidence type="ECO:0000256" key="8">
    <source>
        <dbReference type="PROSITE-ProRule" id="PRU01360"/>
    </source>
</evidence>
<organism evidence="12 13">
    <name type="scientific">Pedobacter frigidisoli</name>
    <dbReference type="NCBI Taxonomy" id="2530455"/>
    <lineage>
        <taxon>Bacteria</taxon>
        <taxon>Pseudomonadati</taxon>
        <taxon>Bacteroidota</taxon>
        <taxon>Sphingobacteriia</taxon>
        <taxon>Sphingobacteriales</taxon>
        <taxon>Sphingobacteriaceae</taxon>
        <taxon>Pedobacter</taxon>
    </lineage>
</organism>
<dbReference type="OrthoDB" id="9768177at2"/>
<comment type="caution">
    <text evidence="12">The sequence shown here is derived from an EMBL/GenBank/DDBJ whole genome shotgun (WGS) entry which is preliminary data.</text>
</comment>
<gene>
    <name evidence="12" type="ORF">EZ449_15440</name>
</gene>
<dbReference type="Gene3D" id="2.170.130.10">
    <property type="entry name" value="TonB-dependent receptor, plug domain"/>
    <property type="match status" value="1"/>
</dbReference>
<dbReference type="EMBL" id="SJSN01000012">
    <property type="protein sequence ID" value="TCD05856.1"/>
    <property type="molecule type" value="Genomic_DNA"/>
</dbReference>
<keyword evidence="13" id="KW-1185">Reference proteome</keyword>
<dbReference type="InterPro" id="IPR037066">
    <property type="entry name" value="Plug_dom_sf"/>
</dbReference>
<dbReference type="InterPro" id="IPR000531">
    <property type="entry name" value="Beta-barrel_TonB"/>
</dbReference>
<keyword evidence="4 8" id="KW-0812">Transmembrane</keyword>
<evidence type="ECO:0000313" key="12">
    <source>
        <dbReference type="EMBL" id="TCD05856.1"/>
    </source>
</evidence>
<name>A0A4R0NWP1_9SPHI</name>
<evidence type="ECO:0000256" key="4">
    <source>
        <dbReference type="ARBA" id="ARBA00022692"/>
    </source>
</evidence>
<evidence type="ECO:0000256" key="7">
    <source>
        <dbReference type="ARBA" id="ARBA00023237"/>
    </source>
</evidence>